<dbReference type="AlphaFoldDB" id="A0A1C1YU01"/>
<sequence>MTPGAVLIGSGPSLNVDELRALGGVPAIAFNRSFIAWRDWGFTPRYYACTNAATAALVVNDVDEILAFDGLERIWLHRRCAQAEAARSDPRVVFVDPATTDFGLRDGRIADYGNVGASSLQLLWSMGHRRVLLMGTDARYQLREGGPAVNHFRADYIPAGFSSNTPASTERWRDAVADARAHGMEFRLRAPGSALTEIAGLDQDAASLEQTAAWLNP</sequence>
<accession>A0A1C1YU01</accession>
<dbReference type="EMBL" id="LQZT01000023">
    <property type="protein sequence ID" value="OCW56989.1"/>
    <property type="molecule type" value="Genomic_DNA"/>
</dbReference>
<keyword evidence="2" id="KW-1185">Reference proteome</keyword>
<dbReference type="RefSeq" id="WP_066180182.1">
    <property type="nucleotide sequence ID" value="NZ_LQZT01000023.1"/>
</dbReference>
<name>A0A1C1YU01_9HYPH</name>
<comment type="caution">
    <text evidence="1">The sequence shown here is derived from an EMBL/GenBank/DDBJ whole genome shotgun (WGS) entry which is preliminary data.</text>
</comment>
<organism evidence="1 2">
    <name type="scientific">Hoeflea olei</name>
    <dbReference type="NCBI Taxonomy" id="1480615"/>
    <lineage>
        <taxon>Bacteria</taxon>
        <taxon>Pseudomonadati</taxon>
        <taxon>Pseudomonadota</taxon>
        <taxon>Alphaproteobacteria</taxon>
        <taxon>Hyphomicrobiales</taxon>
        <taxon>Rhizobiaceae</taxon>
        <taxon>Hoeflea</taxon>
    </lineage>
</organism>
<protein>
    <submittedName>
        <fullName evidence="1">Uncharacterized protein</fullName>
    </submittedName>
</protein>
<dbReference type="STRING" id="1480615.AWJ14_07490"/>
<dbReference type="OrthoDB" id="5148555at2"/>
<reference evidence="1 2" key="1">
    <citation type="submission" date="2015-12" db="EMBL/GenBank/DDBJ databases">
        <authorList>
            <person name="Shamseldin A."/>
            <person name="Moawad H."/>
            <person name="Abd El-Rahim W.M."/>
            <person name="Sadowsky M.J."/>
        </authorList>
    </citation>
    <scope>NUCLEOTIDE SEQUENCE [LARGE SCALE GENOMIC DNA]</scope>
    <source>
        <strain evidence="1 2">JC234</strain>
    </source>
</reference>
<evidence type="ECO:0000313" key="2">
    <source>
        <dbReference type="Proteomes" id="UP000094795"/>
    </source>
</evidence>
<evidence type="ECO:0000313" key="1">
    <source>
        <dbReference type="EMBL" id="OCW56989.1"/>
    </source>
</evidence>
<dbReference type="Proteomes" id="UP000094795">
    <property type="component" value="Unassembled WGS sequence"/>
</dbReference>
<gene>
    <name evidence="1" type="ORF">AWJ14_07490</name>
</gene>
<proteinExistence type="predicted"/>